<dbReference type="GO" id="GO:0016787">
    <property type="term" value="F:hydrolase activity"/>
    <property type="evidence" value="ECO:0007669"/>
    <property type="project" value="InterPro"/>
</dbReference>
<dbReference type="AlphaFoldDB" id="U7PQ75"/>
<organism evidence="3 4">
    <name type="scientific">Sporothrix schenckii (strain ATCC 58251 / de Perez 2211183)</name>
    <name type="common">Rose-picker's disease fungus</name>
    <dbReference type="NCBI Taxonomy" id="1391915"/>
    <lineage>
        <taxon>Eukaryota</taxon>
        <taxon>Fungi</taxon>
        <taxon>Dikarya</taxon>
        <taxon>Ascomycota</taxon>
        <taxon>Pezizomycotina</taxon>
        <taxon>Sordariomycetes</taxon>
        <taxon>Sordariomycetidae</taxon>
        <taxon>Ophiostomatales</taxon>
        <taxon>Ophiostomataceae</taxon>
        <taxon>Sporothrix</taxon>
    </lineage>
</organism>
<reference evidence="4" key="1">
    <citation type="journal article" date="2014" name="Genome Announc.">
        <title>Genome sequence of the pathogenic fungus Sporothrix schenckii (ATCC 58251).</title>
        <authorList>
            <person name="Cuomo C.A."/>
            <person name="Rodriguez-Del Valle N."/>
            <person name="Perez-Sanchez L."/>
            <person name="Abouelleil A."/>
            <person name="Goldberg J."/>
            <person name="Young S."/>
            <person name="Zeng Q."/>
            <person name="Birren B.W."/>
        </authorList>
    </citation>
    <scope>NUCLEOTIDE SEQUENCE [LARGE SCALE GENOMIC DNA]</scope>
    <source>
        <strain evidence="4">ATCC 58251 / de Perez 2211183</strain>
    </source>
</reference>
<dbReference type="Pfam" id="PF01975">
    <property type="entry name" value="SurE"/>
    <property type="match status" value="1"/>
</dbReference>
<proteinExistence type="predicted"/>
<feature type="compositionally biased region" description="Polar residues" evidence="1">
    <location>
        <begin position="282"/>
        <end position="294"/>
    </location>
</feature>
<dbReference type="InterPro" id="IPR002828">
    <property type="entry name" value="SurE-like_Pase/nucleotidase"/>
</dbReference>
<name>U7PQ75_SPOS1</name>
<dbReference type="Gene3D" id="3.40.1210.10">
    <property type="entry name" value="Survival protein SurE-like phosphatase/nucleotidase"/>
    <property type="match status" value="1"/>
</dbReference>
<evidence type="ECO:0000256" key="1">
    <source>
        <dbReference type="SAM" id="MobiDB-lite"/>
    </source>
</evidence>
<dbReference type="SUPFAM" id="SSF56059">
    <property type="entry name" value="Glutathione synthetase ATP-binding domain-like"/>
    <property type="match status" value="1"/>
</dbReference>
<feature type="region of interest" description="Disordered" evidence="1">
    <location>
        <begin position="77"/>
        <end position="107"/>
    </location>
</feature>
<feature type="compositionally biased region" description="Low complexity" evidence="1">
    <location>
        <begin position="303"/>
        <end position="330"/>
    </location>
</feature>
<feature type="region of interest" description="Disordered" evidence="1">
    <location>
        <begin position="269"/>
        <end position="333"/>
    </location>
</feature>
<dbReference type="Gene3D" id="3.30.470.20">
    <property type="entry name" value="ATP-grasp fold, B domain"/>
    <property type="match status" value="1"/>
</dbReference>
<dbReference type="OrthoDB" id="202825at2759"/>
<feature type="domain" description="Survival protein SurE-like phosphatase/nucleotidase" evidence="2">
    <location>
        <begin position="3"/>
        <end position="249"/>
    </location>
</feature>
<dbReference type="eggNOG" id="KOG2157">
    <property type="taxonomic scope" value="Eukaryota"/>
</dbReference>
<evidence type="ECO:0000313" key="4">
    <source>
        <dbReference type="Proteomes" id="UP000018087"/>
    </source>
</evidence>
<dbReference type="HOGENOM" id="CLU_007204_0_0_1"/>
<protein>
    <submittedName>
        <fullName evidence="3">5'/3'-nucleotidase SurE</fullName>
    </submittedName>
</protein>
<dbReference type="GO" id="GO:0000932">
    <property type="term" value="C:P-body"/>
    <property type="evidence" value="ECO:0007669"/>
    <property type="project" value="TreeGrafter"/>
</dbReference>
<dbReference type="Proteomes" id="UP000018087">
    <property type="component" value="Unassembled WGS sequence"/>
</dbReference>
<dbReference type="InterPro" id="IPR027746">
    <property type="entry name" value="TTL"/>
</dbReference>
<dbReference type="PROSITE" id="PS51221">
    <property type="entry name" value="TTL"/>
    <property type="match status" value="1"/>
</dbReference>
<feature type="compositionally biased region" description="Low complexity" evidence="1">
    <location>
        <begin position="94"/>
        <end position="105"/>
    </location>
</feature>
<sequence>MHILIVNDDGPPSTHSSPYVHSLVRELQQAGHLVSVCLPHTQRSWIGKAHIIGQTVEPTYYRPPPWSSLPAGITQAEGEPGNAGTVHTRPFRQNGNSNAGTNGSSDEAPEEWVLVNGTPASCVQIGLFHVFKERPPIDLVVSGPNYGRNTTAVFALSSGTLGGALEAATCNKPAIALSYAFFSRNHDRDIIAEASRHAVRVIEALYRQWPKDVPRDSADSVDLYSVNVPLVAGVSTHKTVYAGILQNYWSEGGCFVAEDVVEDVVEDAASGATDVEEERLRTSQTHGETANKAASASERPDVATQTSNAATTTATAAAASGASSGHGPTAPITHRHFKWQPQFSDVYRSVDEAPPGNDGWAVREGLTSITPLKANFFQTATKLHQTEFRLDRPASQESTSVAGVPIQSLSITEKEPQGKAPTPSVPIASNETLYALVAYEDPYVQPIILDALKAAIPESQLHLLEAAPGATLPTAAEPVSLQGLVDDVVHKTEATSKVLQITPYEVIDFDYAARHAASTVINSYIIRKALIRKHFLANTVEQWVAKRPQSVLAQHVQRTETFEVDYAEFLDDALVEAFDLRASLAANEDCEDDASRQWWILKPSMSDRGQGIRLFSTMEGLQGIFDGWEAEQEEAGEEGFGDDDDDHNDAVAAADLRHFVAQPYIHPPLLLPGTNGRKFHIRVYVLCVGALRVYVHRDMLALFAAKAYTPPWETEGGAGGDGEEGHEGSPDLAAHLTNTCLQDEADKGDSVRRFWDLEEPEGCSVNDAIKVAIFDQICRVTGETFEAAAVAAPIHFQPLGHAFEVYGLDFLVSASSSTDASPSPSPTAWLLEVNAFPDFRQTGTGLQDVVAQFWQDTLRLVVRRQVFGRGSGDDGHDDQGETASDLGGLVLVKDVSLGRR</sequence>
<dbReference type="Pfam" id="PF03133">
    <property type="entry name" value="TTL"/>
    <property type="match status" value="1"/>
</dbReference>
<dbReference type="SUPFAM" id="SSF64167">
    <property type="entry name" value="SurE-like"/>
    <property type="match status" value="1"/>
</dbReference>
<dbReference type="PANTHER" id="PTHR47551">
    <property type="entry name" value="TUBULIN--TYROSINE LIGASE PBY1-RELATED"/>
    <property type="match status" value="1"/>
</dbReference>
<dbReference type="NCBIfam" id="TIGR00087">
    <property type="entry name" value="surE"/>
    <property type="match status" value="1"/>
</dbReference>
<keyword evidence="4" id="KW-1185">Reference proteome</keyword>
<dbReference type="InterPro" id="IPR004344">
    <property type="entry name" value="TTL/TTLL_fam"/>
</dbReference>
<evidence type="ECO:0000313" key="3">
    <source>
        <dbReference type="EMBL" id="ERS96640.1"/>
    </source>
</evidence>
<dbReference type="STRING" id="1391915.U7PQ75"/>
<feature type="region of interest" description="Disordered" evidence="1">
    <location>
        <begin position="390"/>
        <end position="424"/>
    </location>
</feature>
<evidence type="ECO:0000259" key="2">
    <source>
        <dbReference type="Pfam" id="PF01975"/>
    </source>
</evidence>
<dbReference type="InterPro" id="IPR036523">
    <property type="entry name" value="SurE-like_sf"/>
</dbReference>
<feature type="compositionally biased region" description="Polar residues" evidence="1">
    <location>
        <begin position="395"/>
        <end position="411"/>
    </location>
</feature>
<dbReference type="PANTHER" id="PTHR47551:SF1">
    <property type="entry name" value="TUBULIN--TYROSINE LIGASE PBY1-RELATED"/>
    <property type="match status" value="1"/>
</dbReference>
<dbReference type="EMBL" id="KI440849">
    <property type="protein sequence ID" value="ERS96640.1"/>
    <property type="molecule type" value="Genomic_DNA"/>
</dbReference>
<accession>U7PQ75</accession>
<gene>
    <name evidence="3" type="ORF">HMPREF1624_06849</name>
</gene>